<feature type="compositionally biased region" description="Low complexity" evidence="1">
    <location>
        <begin position="218"/>
        <end position="418"/>
    </location>
</feature>
<keyword evidence="5" id="KW-1185">Reference proteome</keyword>
<evidence type="ECO:0000256" key="1">
    <source>
        <dbReference type="SAM" id="MobiDB-lite"/>
    </source>
</evidence>
<dbReference type="AlphaFoldDB" id="A0AAN9G7U7"/>
<keyword evidence="2" id="KW-0812">Transmembrane</keyword>
<evidence type="ECO:0000313" key="5">
    <source>
        <dbReference type="Proteomes" id="UP001374579"/>
    </source>
</evidence>
<feature type="chain" id="PRO_5042899773" evidence="3">
    <location>
        <begin position="22"/>
        <end position="609"/>
    </location>
</feature>
<proteinExistence type="predicted"/>
<protein>
    <submittedName>
        <fullName evidence="4">Uncharacterized protein</fullName>
    </submittedName>
</protein>
<dbReference type="Proteomes" id="UP001374579">
    <property type="component" value="Unassembled WGS sequence"/>
</dbReference>
<gene>
    <name evidence="4" type="ORF">V1264_003025</name>
</gene>
<evidence type="ECO:0000256" key="3">
    <source>
        <dbReference type="SAM" id="SignalP"/>
    </source>
</evidence>
<evidence type="ECO:0000313" key="4">
    <source>
        <dbReference type="EMBL" id="KAK7098793.1"/>
    </source>
</evidence>
<keyword evidence="3" id="KW-0732">Signal</keyword>
<comment type="caution">
    <text evidence="4">The sequence shown here is derived from an EMBL/GenBank/DDBJ whole genome shotgun (WGS) entry which is preliminary data.</text>
</comment>
<dbReference type="EMBL" id="JBAMIC010000012">
    <property type="protein sequence ID" value="KAK7098793.1"/>
    <property type="molecule type" value="Genomic_DNA"/>
</dbReference>
<name>A0AAN9G7U7_9CAEN</name>
<feature type="region of interest" description="Disordered" evidence="1">
    <location>
        <begin position="197"/>
        <end position="432"/>
    </location>
</feature>
<keyword evidence="2" id="KW-1133">Transmembrane helix</keyword>
<sequence length="609" mass="63375">MILKLWLCTASFLGPIVVVNSACNNTPRDSGCHRNNNNYANDTTDHSTSAVNCSFAGNLCCYREGCFDDGMGHWNTSNDYASVEQYSGGCGDNSYSVLESRWVNFWTTSCIEYSYDGISPYTLDVFLAFRSGTHLSVKTNLVIFGNNSLQTAQFEIEKVTGKIQFRVRGGGGQADNSSHGLQLFYVKITEGRCEYQDKRLSSPQHPEVSDPSPCDLVTTTLPTTQHTTPSTTTPLTSPSKDASTSSQPPSTSRNSSFSSSSSSQQPAASTSSAFSSPLSSQQPAASTSSASSSSSSSQQPAASASSASSSPLSSQQPAASTSSASSSPLSSQQPAASTSSASSSPLSSQQPAASTSSASSSPLSSQQPAASTSSASSSPLSSQQPAASTSSASSSPLTSEQPTASTSSVSSSSQTPVTDGMTLGKSTEMTVGDRYSSSNVGVILGASVAIAVVVVVIVLIFYRKKAHARKRKGGKRNLVEILAPARALSPDDPYELAEGGASGKSRNPLTYDTNIGTGESSHQTHHQANGTLDDDYGCIGDTQHVATGVHGMNTAPAKPDPRDVYSVVNKPGKKTPTPVNSLAKMLGDKPVLPNPNDVYSVVNKKRQEA</sequence>
<organism evidence="4 5">
    <name type="scientific">Littorina saxatilis</name>
    <dbReference type="NCBI Taxonomy" id="31220"/>
    <lineage>
        <taxon>Eukaryota</taxon>
        <taxon>Metazoa</taxon>
        <taxon>Spiralia</taxon>
        <taxon>Lophotrochozoa</taxon>
        <taxon>Mollusca</taxon>
        <taxon>Gastropoda</taxon>
        <taxon>Caenogastropoda</taxon>
        <taxon>Littorinimorpha</taxon>
        <taxon>Littorinoidea</taxon>
        <taxon>Littorinidae</taxon>
        <taxon>Littorina</taxon>
    </lineage>
</organism>
<reference evidence="4 5" key="1">
    <citation type="submission" date="2024-02" db="EMBL/GenBank/DDBJ databases">
        <title>Chromosome-scale genome assembly of the rough periwinkle Littorina saxatilis.</title>
        <authorList>
            <person name="De Jode A."/>
            <person name="Faria R."/>
            <person name="Formenti G."/>
            <person name="Sims Y."/>
            <person name="Smith T.P."/>
            <person name="Tracey A."/>
            <person name="Wood J.M.D."/>
            <person name="Zagrodzka Z.B."/>
            <person name="Johannesson K."/>
            <person name="Butlin R.K."/>
            <person name="Leder E.H."/>
        </authorList>
    </citation>
    <scope>NUCLEOTIDE SEQUENCE [LARGE SCALE GENOMIC DNA]</scope>
    <source>
        <strain evidence="4">Snail1</strain>
        <tissue evidence="4">Muscle</tissue>
    </source>
</reference>
<evidence type="ECO:0000256" key="2">
    <source>
        <dbReference type="SAM" id="Phobius"/>
    </source>
</evidence>
<feature type="transmembrane region" description="Helical" evidence="2">
    <location>
        <begin position="440"/>
        <end position="462"/>
    </location>
</feature>
<feature type="signal peptide" evidence="3">
    <location>
        <begin position="1"/>
        <end position="21"/>
    </location>
</feature>
<accession>A0AAN9G7U7</accession>
<keyword evidence="2" id="KW-0472">Membrane</keyword>